<dbReference type="SMART" id="SM00260">
    <property type="entry name" value="CheW"/>
    <property type="match status" value="1"/>
</dbReference>
<dbReference type="GO" id="GO:0007165">
    <property type="term" value="P:signal transduction"/>
    <property type="evidence" value="ECO:0007669"/>
    <property type="project" value="InterPro"/>
</dbReference>
<comment type="caution">
    <text evidence="2">The sequence shown here is derived from an EMBL/GenBank/DDBJ whole genome shotgun (WGS) entry which is preliminary data.</text>
</comment>
<dbReference type="GO" id="GO:0006935">
    <property type="term" value="P:chemotaxis"/>
    <property type="evidence" value="ECO:0007669"/>
    <property type="project" value="InterPro"/>
</dbReference>
<dbReference type="AlphaFoldDB" id="A0A7W7N1J8"/>
<dbReference type="Pfam" id="PF01584">
    <property type="entry name" value="CheW"/>
    <property type="match status" value="1"/>
</dbReference>
<dbReference type="PANTHER" id="PTHR22617:SF23">
    <property type="entry name" value="CHEMOTAXIS PROTEIN CHEW"/>
    <property type="match status" value="1"/>
</dbReference>
<reference evidence="2 3" key="1">
    <citation type="submission" date="2020-08" db="EMBL/GenBank/DDBJ databases">
        <title>Functional genomics of gut bacteria from endangered species of beetles.</title>
        <authorList>
            <person name="Carlos-Shanley C."/>
        </authorList>
    </citation>
    <scope>NUCLEOTIDE SEQUENCE [LARGE SCALE GENOMIC DNA]</scope>
    <source>
        <strain evidence="2 3">S00123</strain>
    </source>
</reference>
<feature type="domain" description="CheW-like" evidence="1">
    <location>
        <begin position="10"/>
        <end position="150"/>
    </location>
</feature>
<dbReference type="InterPro" id="IPR002545">
    <property type="entry name" value="CheW-lke_dom"/>
</dbReference>
<protein>
    <submittedName>
        <fullName evidence="2">Purine-binding chemotaxis protein CheW</fullName>
    </submittedName>
</protein>
<dbReference type="EMBL" id="JACHKY010000001">
    <property type="protein sequence ID" value="MBB4796398.1"/>
    <property type="molecule type" value="Genomic_DNA"/>
</dbReference>
<dbReference type="InterPro" id="IPR039315">
    <property type="entry name" value="CheW"/>
</dbReference>
<organism evidence="2 3">
    <name type="scientific">Brevundimonas bullata</name>
    <dbReference type="NCBI Taxonomy" id="13160"/>
    <lineage>
        <taxon>Bacteria</taxon>
        <taxon>Pseudomonadati</taxon>
        <taxon>Pseudomonadota</taxon>
        <taxon>Alphaproteobacteria</taxon>
        <taxon>Caulobacterales</taxon>
        <taxon>Caulobacteraceae</taxon>
        <taxon>Brevundimonas</taxon>
    </lineage>
</organism>
<sequence>MTPATTEPSLEGLVAVRVGDQMIGVPLLRVQDVIAPVRIDRVPLAPFEVAGSLNLRGRIITAVDMRRRLGLAPREIGQPHMSVIVERGGELYALQVEDVGDVLWLDRAAREPLPVTLAPEWRALCDGLHRHDDASLLILNIEQTFTLSAPAAGA</sequence>
<proteinExistence type="predicted"/>
<dbReference type="Gene3D" id="2.30.30.40">
    <property type="entry name" value="SH3 Domains"/>
    <property type="match status" value="1"/>
</dbReference>
<name>A0A7W7N1J8_9CAUL</name>
<evidence type="ECO:0000313" key="2">
    <source>
        <dbReference type="EMBL" id="MBB4796398.1"/>
    </source>
</evidence>
<dbReference type="SUPFAM" id="SSF50341">
    <property type="entry name" value="CheW-like"/>
    <property type="match status" value="1"/>
</dbReference>
<dbReference type="PROSITE" id="PS50851">
    <property type="entry name" value="CHEW"/>
    <property type="match status" value="1"/>
</dbReference>
<keyword evidence="3" id="KW-1185">Reference proteome</keyword>
<evidence type="ECO:0000259" key="1">
    <source>
        <dbReference type="PROSITE" id="PS50851"/>
    </source>
</evidence>
<dbReference type="PANTHER" id="PTHR22617">
    <property type="entry name" value="CHEMOTAXIS SENSOR HISTIDINE KINASE-RELATED"/>
    <property type="match status" value="1"/>
</dbReference>
<gene>
    <name evidence="2" type="ORF">HNP32_000112</name>
</gene>
<accession>A0A7W7N1J8</accession>
<dbReference type="RefSeq" id="WP_184265772.1">
    <property type="nucleotide sequence ID" value="NZ_JACHKY010000001.1"/>
</dbReference>
<evidence type="ECO:0000313" key="3">
    <source>
        <dbReference type="Proteomes" id="UP000539957"/>
    </source>
</evidence>
<dbReference type="Gene3D" id="2.40.50.180">
    <property type="entry name" value="CheA-289, Domain 4"/>
    <property type="match status" value="1"/>
</dbReference>
<dbReference type="InterPro" id="IPR036061">
    <property type="entry name" value="CheW-like_dom_sf"/>
</dbReference>
<dbReference type="Proteomes" id="UP000539957">
    <property type="component" value="Unassembled WGS sequence"/>
</dbReference>
<dbReference type="GO" id="GO:0005829">
    <property type="term" value="C:cytosol"/>
    <property type="evidence" value="ECO:0007669"/>
    <property type="project" value="TreeGrafter"/>
</dbReference>